<dbReference type="PATRIC" id="fig|991778.3.peg.3991"/>
<reference evidence="1 2" key="1">
    <citation type="journal article" date="2013" name="Mar. Genomics">
        <title>Expression of sulfatases in Rhodopirellula baltica and the diversity of sulfatases in the genus Rhodopirellula.</title>
        <authorList>
            <person name="Wegner C.E."/>
            <person name="Richter-Heitmann T."/>
            <person name="Klindworth A."/>
            <person name="Klockow C."/>
            <person name="Richter M."/>
            <person name="Achstetter T."/>
            <person name="Glockner F.O."/>
            <person name="Harder J."/>
        </authorList>
    </citation>
    <scope>NUCLEOTIDE SEQUENCE [LARGE SCALE GENOMIC DNA]</scope>
    <source>
        <strain evidence="1 2">WH47</strain>
    </source>
</reference>
<sequence>MPVSDALAMAYKSRLAFFQSIGMNAMYNMAYREVANLRFTLGNNLM</sequence>
<comment type="caution">
    <text evidence="1">The sequence shown here is derived from an EMBL/GenBank/DDBJ whole genome shotgun (WGS) entry which is preliminary data.</text>
</comment>
<evidence type="ECO:0000313" key="1">
    <source>
        <dbReference type="EMBL" id="EGF26313.1"/>
    </source>
</evidence>
<protein>
    <submittedName>
        <fullName evidence="1">Uncharacterized protein</fullName>
    </submittedName>
</protein>
<accession>F2AVK5</accession>
<name>F2AVK5_RHOBT</name>
<dbReference type="Proteomes" id="UP000006222">
    <property type="component" value="Unassembled WGS sequence"/>
</dbReference>
<organism evidence="1 2">
    <name type="scientific">Rhodopirellula baltica WH47</name>
    <dbReference type="NCBI Taxonomy" id="991778"/>
    <lineage>
        <taxon>Bacteria</taxon>
        <taxon>Pseudomonadati</taxon>
        <taxon>Planctomycetota</taxon>
        <taxon>Planctomycetia</taxon>
        <taxon>Pirellulales</taxon>
        <taxon>Pirellulaceae</taxon>
        <taxon>Rhodopirellula</taxon>
    </lineage>
</organism>
<dbReference type="EMBL" id="AFAR01000189">
    <property type="protein sequence ID" value="EGF26313.1"/>
    <property type="molecule type" value="Genomic_DNA"/>
</dbReference>
<evidence type="ECO:0000313" key="2">
    <source>
        <dbReference type="Proteomes" id="UP000006222"/>
    </source>
</evidence>
<gene>
    <name evidence="1" type="ORF">RBWH47_02264</name>
</gene>
<dbReference type="AlphaFoldDB" id="F2AVK5"/>
<proteinExistence type="predicted"/>